<dbReference type="RefSeq" id="WP_035025970.1">
    <property type="nucleotide sequence ID" value="NZ_KK073885.1"/>
</dbReference>
<dbReference type="OrthoDB" id="8099241at2"/>
<evidence type="ECO:0000313" key="6">
    <source>
        <dbReference type="Proteomes" id="UP000294958"/>
    </source>
</evidence>
<dbReference type="AlphaFoldDB" id="A0A011URA8"/>
<dbReference type="EMBL" id="JENY01000011">
    <property type="protein sequence ID" value="EXL08756.1"/>
    <property type="molecule type" value="Genomic_DNA"/>
</dbReference>
<feature type="transmembrane region" description="Helical" evidence="2">
    <location>
        <begin position="159"/>
        <end position="178"/>
    </location>
</feature>
<reference evidence="4 6" key="2">
    <citation type="submission" date="2019-03" db="EMBL/GenBank/DDBJ databases">
        <title>Genomic Encyclopedia of Type Strains, Phase IV (KMG-IV): sequencing the most valuable type-strain genomes for metagenomic binning, comparative biology and taxonomic classification.</title>
        <authorList>
            <person name="Goeker M."/>
        </authorList>
    </citation>
    <scope>NUCLEOTIDE SEQUENCE [LARGE SCALE GENOMIC DNA]</scope>
    <source>
        <strain evidence="4 6">DSM 11603</strain>
    </source>
</reference>
<organism evidence="3 5">
    <name type="scientific">Aquamicrobium defluvii</name>
    <dbReference type="NCBI Taxonomy" id="69279"/>
    <lineage>
        <taxon>Bacteria</taxon>
        <taxon>Pseudomonadati</taxon>
        <taxon>Pseudomonadota</taxon>
        <taxon>Alphaproteobacteria</taxon>
        <taxon>Hyphomicrobiales</taxon>
        <taxon>Phyllobacteriaceae</taxon>
        <taxon>Aquamicrobium</taxon>
    </lineage>
</organism>
<gene>
    <name evidence="3" type="ORF">BG36_02800</name>
    <name evidence="4" type="ORF">DES43_109135</name>
</gene>
<evidence type="ECO:0000256" key="1">
    <source>
        <dbReference type="SAM" id="MobiDB-lite"/>
    </source>
</evidence>
<dbReference type="STRING" id="69279.BG36_02800"/>
<protein>
    <submittedName>
        <fullName evidence="3">Uncharacterized protein</fullName>
    </submittedName>
</protein>
<reference evidence="3 5" key="1">
    <citation type="submission" date="2014-02" db="EMBL/GenBank/DDBJ databases">
        <title>Aquamicrobium defluvii Genome sequencing.</title>
        <authorList>
            <person name="Wang X."/>
        </authorList>
    </citation>
    <scope>NUCLEOTIDE SEQUENCE [LARGE SCALE GENOMIC DNA]</scope>
    <source>
        <strain evidence="3 5">W13Z1</strain>
    </source>
</reference>
<evidence type="ECO:0000313" key="4">
    <source>
        <dbReference type="EMBL" id="TDR35497.1"/>
    </source>
</evidence>
<evidence type="ECO:0000313" key="5">
    <source>
        <dbReference type="Proteomes" id="UP000019849"/>
    </source>
</evidence>
<dbReference type="PATRIC" id="fig|69279.3.peg.1961"/>
<keyword evidence="6" id="KW-1185">Reference proteome</keyword>
<evidence type="ECO:0000313" key="3">
    <source>
        <dbReference type="EMBL" id="EXL08756.1"/>
    </source>
</evidence>
<keyword evidence="2" id="KW-0472">Membrane</keyword>
<keyword evidence="2" id="KW-0812">Transmembrane</keyword>
<dbReference type="Proteomes" id="UP000019849">
    <property type="component" value="Unassembled WGS sequence"/>
</dbReference>
<keyword evidence="2" id="KW-1133">Transmembrane helix</keyword>
<accession>A0A011URA8</accession>
<dbReference type="Proteomes" id="UP000294958">
    <property type="component" value="Unassembled WGS sequence"/>
</dbReference>
<dbReference type="HOGENOM" id="CLU_1353320_0_0_5"/>
<feature type="region of interest" description="Disordered" evidence="1">
    <location>
        <begin position="182"/>
        <end position="201"/>
    </location>
</feature>
<name>A0A011URA8_9HYPH</name>
<comment type="caution">
    <text evidence="3">The sequence shown here is derived from an EMBL/GenBank/DDBJ whole genome shotgun (WGS) entry which is preliminary data.</text>
</comment>
<dbReference type="eggNOG" id="ENOG5031BIZ">
    <property type="taxonomic scope" value="Bacteria"/>
</dbReference>
<proteinExistence type="predicted"/>
<dbReference type="EMBL" id="SNZF01000009">
    <property type="protein sequence ID" value="TDR35497.1"/>
    <property type="molecule type" value="Genomic_DNA"/>
</dbReference>
<sequence>MRLLFLLVLLAGAALGLYPWAVANFSGSEIGTWNVYEQGRFVPAQVRLKSSDAPVRVLVDLTIWRPHAVQSGRAELGIAATRDGQTVFRNVLKFPADPMRRQKSPQITERVFRADGGLIETMGAGTYRFDLQRGNLVDADIKGVELVLRRDAGTVDPRMQPAGLSLMGIGIAGLVLAFRRRARRPDSPEARPPRWGRGNGE</sequence>
<evidence type="ECO:0000256" key="2">
    <source>
        <dbReference type="SAM" id="Phobius"/>
    </source>
</evidence>